<evidence type="ECO:0000259" key="3">
    <source>
        <dbReference type="Pfam" id="PF01035"/>
    </source>
</evidence>
<dbReference type="Gene3D" id="1.10.10.10">
    <property type="entry name" value="Winged helix-like DNA-binding domain superfamily/Winged helix DNA-binding domain"/>
    <property type="match status" value="1"/>
</dbReference>
<evidence type="ECO:0000313" key="5">
    <source>
        <dbReference type="Proteomes" id="UP000567179"/>
    </source>
</evidence>
<organism evidence="4 5">
    <name type="scientific">Psilocybe cf. subviscida</name>
    <dbReference type="NCBI Taxonomy" id="2480587"/>
    <lineage>
        <taxon>Eukaryota</taxon>
        <taxon>Fungi</taxon>
        <taxon>Dikarya</taxon>
        <taxon>Basidiomycota</taxon>
        <taxon>Agaricomycotina</taxon>
        <taxon>Agaricomycetes</taxon>
        <taxon>Agaricomycetidae</taxon>
        <taxon>Agaricales</taxon>
        <taxon>Agaricineae</taxon>
        <taxon>Strophariaceae</taxon>
        <taxon>Psilocybe</taxon>
    </lineage>
</organism>
<evidence type="ECO:0000256" key="2">
    <source>
        <dbReference type="SAM" id="MobiDB-lite"/>
    </source>
</evidence>
<dbReference type="CDD" id="cd06445">
    <property type="entry name" value="ATase"/>
    <property type="match status" value="1"/>
</dbReference>
<name>A0A8H5F0Q8_9AGAR</name>
<dbReference type="SUPFAM" id="SSF46767">
    <property type="entry name" value="Methylated DNA-protein cysteine methyltransferase, C-terminal domain"/>
    <property type="match status" value="1"/>
</dbReference>
<sequence>MDSAEFHAAVYEIVRLIPHARVTSYGHVAKMAGMPNHSRHVGQALKFLPPNTNPPIPWQRVLGSTGTISSRGPGTEGAQRQQEALEAEGVEVTEGRTGELRVDLRAYGWFPSVEEVRALREAAAAAAVQEDDIPEDGDA</sequence>
<accession>A0A8H5F0Q8</accession>
<feature type="region of interest" description="Disordered" evidence="2">
    <location>
        <begin position="64"/>
        <end position="92"/>
    </location>
</feature>
<protein>
    <recommendedName>
        <fullName evidence="3">Methylated-DNA-[protein]-cysteine S-methyltransferase DNA binding domain-containing protein</fullName>
    </recommendedName>
</protein>
<dbReference type="InterPro" id="IPR014048">
    <property type="entry name" value="MethylDNA_cys_MeTrfase_DNA-bd"/>
</dbReference>
<dbReference type="InterPro" id="IPR052520">
    <property type="entry name" value="ATL_DNA_repair"/>
</dbReference>
<dbReference type="PANTHER" id="PTHR42942">
    <property type="entry name" value="6-O-METHYLGUANINE DNA METHYLTRANSFERASE"/>
    <property type="match status" value="1"/>
</dbReference>
<dbReference type="InterPro" id="IPR036217">
    <property type="entry name" value="MethylDNA_cys_MeTrfase_DNAb"/>
</dbReference>
<dbReference type="PANTHER" id="PTHR42942:SF1">
    <property type="entry name" value="ALKYLTRANSFERASE-LIKE PROTEIN 1"/>
    <property type="match status" value="1"/>
</dbReference>
<dbReference type="Proteomes" id="UP000567179">
    <property type="component" value="Unassembled WGS sequence"/>
</dbReference>
<dbReference type="GO" id="GO:0006281">
    <property type="term" value="P:DNA repair"/>
    <property type="evidence" value="ECO:0007669"/>
    <property type="project" value="InterPro"/>
</dbReference>
<dbReference type="EMBL" id="JAACJJ010000029">
    <property type="protein sequence ID" value="KAF5319600.1"/>
    <property type="molecule type" value="Genomic_DNA"/>
</dbReference>
<keyword evidence="1" id="KW-0227">DNA damage</keyword>
<gene>
    <name evidence="4" type="ORF">D9619_008359</name>
</gene>
<evidence type="ECO:0000313" key="4">
    <source>
        <dbReference type="EMBL" id="KAF5319600.1"/>
    </source>
</evidence>
<dbReference type="GO" id="GO:0003824">
    <property type="term" value="F:catalytic activity"/>
    <property type="evidence" value="ECO:0007669"/>
    <property type="project" value="InterPro"/>
</dbReference>
<feature type="compositionally biased region" description="Polar residues" evidence="2">
    <location>
        <begin position="64"/>
        <end position="82"/>
    </location>
</feature>
<reference evidence="4 5" key="1">
    <citation type="journal article" date="2020" name="ISME J.">
        <title>Uncovering the hidden diversity of litter-decomposition mechanisms in mushroom-forming fungi.</title>
        <authorList>
            <person name="Floudas D."/>
            <person name="Bentzer J."/>
            <person name="Ahren D."/>
            <person name="Johansson T."/>
            <person name="Persson P."/>
            <person name="Tunlid A."/>
        </authorList>
    </citation>
    <scope>NUCLEOTIDE SEQUENCE [LARGE SCALE GENOMIC DNA]</scope>
    <source>
        <strain evidence="4 5">CBS 101986</strain>
    </source>
</reference>
<dbReference type="AlphaFoldDB" id="A0A8H5F0Q8"/>
<dbReference type="Pfam" id="PF01035">
    <property type="entry name" value="DNA_binding_1"/>
    <property type="match status" value="1"/>
</dbReference>
<proteinExistence type="predicted"/>
<evidence type="ECO:0000256" key="1">
    <source>
        <dbReference type="ARBA" id="ARBA00022763"/>
    </source>
</evidence>
<dbReference type="InterPro" id="IPR036388">
    <property type="entry name" value="WH-like_DNA-bd_sf"/>
</dbReference>
<keyword evidence="5" id="KW-1185">Reference proteome</keyword>
<feature type="domain" description="Methylated-DNA-[protein]-cysteine S-methyltransferase DNA binding" evidence="3">
    <location>
        <begin position="5"/>
        <end position="90"/>
    </location>
</feature>
<comment type="caution">
    <text evidence="4">The sequence shown here is derived from an EMBL/GenBank/DDBJ whole genome shotgun (WGS) entry which is preliminary data.</text>
</comment>